<gene>
    <name evidence="11" type="ORF">PHYEVI_LOCUS2104</name>
</gene>
<keyword evidence="12" id="KW-1185">Reference proteome</keyword>
<dbReference type="InterPro" id="IPR032362">
    <property type="entry name" value="Ferlin_C"/>
</dbReference>
<dbReference type="Gene3D" id="2.60.40.150">
    <property type="entry name" value="C2 domain"/>
    <property type="match status" value="6"/>
</dbReference>
<dbReference type="InterPro" id="IPR037723">
    <property type="entry name" value="C2D_Ferlin"/>
</dbReference>
<dbReference type="CDD" id="cd08374">
    <property type="entry name" value="C2F_Ferlin"/>
    <property type="match status" value="1"/>
</dbReference>
<evidence type="ECO:0000256" key="2">
    <source>
        <dbReference type="ARBA" id="ARBA00022692"/>
    </source>
</evidence>
<sequence length="2012" mass="228713">MSISVKVKKFQLPKCKGEKLAKVEFRGVSHLTKILEEDVSDSLLVDEVFEWPVGRAVEQDELLVVELFTRNRLFADKLIGSYRLVLQRVIIDGKLSISDSMLDANNKTLPVTLDFEVTYRPPDESTVSYDALEDDQQMLIDIEQNIANIERNLAISVRSNSTGTMPIGKKEKTLQEKKRTAMKAVRGLIRFGKQRPPKDSDNEDETANLIESGRSSQASDFDQSSLSRAGSRSSLDSTDGQTSAALSEKQRRTSRLKTDMKTAVESMLKAQDFQVCLTIIEARQLAGLNMDPVVCIQVGDQKKYTSVKESTNCPYYNEYFVFDFHMPPIMLFDKIIMLSVLHSRKLLRTGTVVGTFKIDVKTVYDAPDHQFYHKWALLTDPDDIAGGPKGYLKCDISVIGKGDAVKVPPKSEKDEDDIEANLLLPDGVPTDRQKARVIVKIYRADGLPKMNSSLMANVKKAFTGELNDLVDPYVQVSFAGLMGTTSVKKHSYAPVWNEQLVFTEMFPPLCQRIKIQLRADDPVKPTVIGTHFIDLKTISNDGEKGFLPTFGPSFVHLYGSTRDYSLIDEHSSLNTGLGEGVSYRARLLVSIRTEITDNIDLSPAAVDLEPVVPINEASYAKNEEFFLFSTILEASMVDKKLVDKPVYFEISIGNAGNAMDGHNASSRDHYDSDSDEIEVVSCDSASWQSTTSPTKPMTHDKIYYFLPYWDNKPCMHIRSVWPDHRRRMYNSNMIAKLVEKFEDGLSEVASGIESDDSHVELLLKQVLDDLSIECGKYVTLIKASLTGPGSGKTKLDKEHSKLCQREIEHIGTAARNLKALVTKSSFKERLKTAHKFLGKLKFLIEDPQHALPDVFLWIISGGKRQAYQRIPARDIIYSTVDEERGKECGKVQTMFLKLPGKKGTGPKGWSIPAKLQIFLWLGLVKHKKCVLAGLPEGYEQTQEIKNIERPRALPPNTIHYIEKHTFQLRAHIYQARSLIGSDASGLSDPFARIIAGEFSKTTQVIDETLSPTWDELLIFEEILIFGDGDQIKNDPPPILIEIFDQDKVGKSEFIGRALAKPNVKLKDDAYTKPLLEWFTITRGSDRAGELLAAFELMEIDLEVSLPSLPHPKEIPMYHETDPKKIEPCLPVPRGIRPTLARYRIEVLFWGLRDLKRIHLLTVDKPRVDIECSGNILYSSIIQNRKKNPNFSTPVKFLDLDLPEQELYRPPLTIRAVDCRSFGRYTLVGTHVINSIQKYIYKPITKRDREAEERKKSLNPSKIGGDYTGGDSAPLSPNNPSNFQSDKEKSPLLPKDASIQIGYGSQDINKKAKTDNNKKRKQSFEEEIDDEEDSKDWWTKYFASVERMIDESKEAKRVVNHNGNLQVHDNDNNPHSGNSSDRSPGVEYRKSNRFGFKTAATAARFAQKMSPMATRKRTKHKIALCKIYPTELEARPEFNEFKESLNTFELYRGKKISEDAEDENRVVGYFKGAIKVYKWPLPKDIEDRTIMGFDPQYGLFQGLPSNDPIRVLVRVYIVKANDLHPMDFNGKADPYVVLILGSKRISDKDNYISKQLNPVFGKCFEIEATLPQDSLLTVQIYDWDLVGSDDMVGETKIDLENRFYTRHRAICGLPETYEEEGYNAWRDVLKPTQILSKLCHDAKVDAPIYADGLVKVGKQLFFIRNDEIDFYTTKDVEEHMALAVLHRWHEFPKTGCILVPEHVETRVLYKPDKPGIEHGKLEMWVDMFPMDMPLPGPPLDISPRKPKSYELRVVIWNTDEVVLEDDAFFTGEKMSDIYVKGWLKGPEDCQCTDIHYRSLTGEGNFNWRFIYPFEYLVAEQKIVISRKESLFSWDESESKIPARLELQVWDADHFSADDFLGAITLDLNRFPRGAKSSKLCTLDMLNSDGSVPMMNIFKQKRVKGWWPFFIKKDNEEMELTGKVEAEIHLLSREEAEKSPAGLGRNEPDALDKPNRPDSSFMWFMNPLKSIRYILWHNYKWTILKLIIIIGLSIIILLFFYSVPGYTVKKIIGA</sequence>
<dbReference type="PANTHER" id="PTHR12546">
    <property type="entry name" value="FER-1-LIKE"/>
    <property type="match status" value="1"/>
</dbReference>
<dbReference type="SMART" id="SM00239">
    <property type="entry name" value="C2"/>
    <property type="match status" value="5"/>
</dbReference>
<dbReference type="CDD" id="cd04037">
    <property type="entry name" value="C2E_Ferlin"/>
    <property type="match status" value="1"/>
</dbReference>
<dbReference type="InterPro" id="IPR012561">
    <property type="entry name" value="Ferlin_B-domain"/>
</dbReference>
<dbReference type="InterPro" id="IPR035892">
    <property type="entry name" value="C2_domain_sf"/>
</dbReference>
<dbReference type="InterPro" id="IPR037724">
    <property type="entry name" value="C2E_Ferlin"/>
</dbReference>
<protein>
    <recommendedName>
        <fullName evidence="10">C2 domain-containing protein</fullName>
    </recommendedName>
</protein>
<feature type="domain" description="C2" evidence="10">
    <location>
        <begin position="1121"/>
        <end position="1247"/>
    </location>
</feature>
<feature type="compositionally biased region" description="Basic and acidic residues" evidence="8">
    <location>
        <begin position="1307"/>
        <end position="1316"/>
    </location>
</feature>
<name>A0A9N9TGT2_PHYSR</name>
<accession>A0A9N9TGT2</accession>
<dbReference type="InterPro" id="IPR012968">
    <property type="entry name" value="FerIin_dom"/>
</dbReference>
<dbReference type="InterPro" id="IPR037720">
    <property type="entry name" value="C2B_Ferlin"/>
</dbReference>
<feature type="domain" description="C2" evidence="10">
    <location>
        <begin position="950"/>
        <end position="1078"/>
    </location>
</feature>
<dbReference type="GO" id="GO:0046872">
    <property type="term" value="F:metal ion binding"/>
    <property type="evidence" value="ECO:0007669"/>
    <property type="project" value="UniProtKB-KW"/>
</dbReference>
<evidence type="ECO:0000256" key="1">
    <source>
        <dbReference type="ARBA" id="ARBA00004167"/>
    </source>
</evidence>
<dbReference type="CDD" id="cd04017">
    <property type="entry name" value="C2D_Ferlin"/>
    <property type="match status" value="1"/>
</dbReference>
<dbReference type="GO" id="GO:0016020">
    <property type="term" value="C:membrane"/>
    <property type="evidence" value="ECO:0007669"/>
    <property type="project" value="UniProtKB-SubCell"/>
</dbReference>
<evidence type="ECO:0000259" key="10">
    <source>
        <dbReference type="PROSITE" id="PS50004"/>
    </source>
</evidence>
<feature type="compositionally biased region" description="Polar residues" evidence="8">
    <location>
        <begin position="1363"/>
        <end position="1381"/>
    </location>
</feature>
<keyword evidence="5" id="KW-0106">Calcium</keyword>
<evidence type="ECO:0000256" key="5">
    <source>
        <dbReference type="ARBA" id="ARBA00022837"/>
    </source>
</evidence>
<evidence type="ECO:0000256" key="6">
    <source>
        <dbReference type="ARBA" id="ARBA00022989"/>
    </source>
</evidence>
<feature type="compositionally biased region" description="Basic and acidic residues" evidence="8">
    <location>
        <begin position="248"/>
        <end position="258"/>
    </location>
</feature>
<dbReference type="OrthoDB" id="10059618at2759"/>
<feature type="compositionally biased region" description="Low complexity" evidence="8">
    <location>
        <begin position="224"/>
        <end position="237"/>
    </location>
</feature>
<evidence type="ECO:0000256" key="8">
    <source>
        <dbReference type="SAM" id="MobiDB-lite"/>
    </source>
</evidence>
<dbReference type="FunFam" id="2.60.40.150:FF:000054">
    <property type="entry name" value="otoferlin isoform X2"/>
    <property type="match status" value="1"/>
</dbReference>
<keyword evidence="7 9" id="KW-0472">Membrane</keyword>
<dbReference type="InterPro" id="IPR037725">
    <property type="entry name" value="C2F_Ferlin"/>
</dbReference>
<dbReference type="GO" id="GO:0007009">
    <property type="term" value="P:plasma membrane organization"/>
    <property type="evidence" value="ECO:0007669"/>
    <property type="project" value="TreeGrafter"/>
</dbReference>
<feature type="region of interest" description="Disordered" evidence="8">
    <location>
        <begin position="1363"/>
        <end position="1387"/>
    </location>
</feature>
<comment type="subcellular location">
    <subcellularLocation>
        <location evidence="1">Membrane</location>
        <topology evidence="1">Single-pass membrane protein</topology>
    </subcellularLocation>
</comment>
<organism evidence="11 12">
    <name type="scientific">Phyllotreta striolata</name>
    <name type="common">Striped flea beetle</name>
    <name type="synonym">Crioceris striolata</name>
    <dbReference type="NCBI Taxonomy" id="444603"/>
    <lineage>
        <taxon>Eukaryota</taxon>
        <taxon>Metazoa</taxon>
        <taxon>Ecdysozoa</taxon>
        <taxon>Arthropoda</taxon>
        <taxon>Hexapoda</taxon>
        <taxon>Insecta</taxon>
        <taxon>Pterygota</taxon>
        <taxon>Neoptera</taxon>
        <taxon>Endopterygota</taxon>
        <taxon>Coleoptera</taxon>
        <taxon>Polyphaga</taxon>
        <taxon>Cucujiformia</taxon>
        <taxon>Chrysomeloidea</taxon>
        <taxon>Chrysomelidae</taxon>
        <taxon>Galerucinae</taxon>
        <taxon>Alticini</taxon>
        <taxon>Phyllotreta</taxon>
    </lineage>
</organism>
<dbReference type="SMART" id="SM01201">
    <property type="entry name" value="FerB"/>
    <property type="match status" value="1"/>
</dbReference>
<keyword evidence="2 9" id="KW-0812">Transmembrane</keyword>
<proteinExistence type="predicted"/>
<feature type="domain" description="C2" evidence="10">
    <location>
        <begin position="255"/>
        <end position="376"/>
    </location>
</feature>
<dbReference type="CDD" id="cd04011">
    <property type="entry name" value="C2B_Ferlin"/>
    <property type="match status" value="1"/>
</dbReference>
<dbReference type="InterPro" id="IPR037722">
    <property type="entry name" value="C2C_Ferlin"/>
</dbReference>
<feature type="domain" description="C2" evidence="10">
    <location>
        <begin position="1732"/>
        <end position="1880"/>
    </location>
</feature>
<feature type="domain" description="C2" evidence="10">
    <location>
        <begin position="1494"/>
        <end position="1611"/>
    </location>
</feature>
<feature type="transmembrane region" description="Helical" evidence="9">
    <location>
        <begin position="1979"/>
        <end position="1999"/>
    </location>
</feature>
<evidence type="ECO:0000313" key="12">
    <source>
        <dbReference type="Proteomes" id="UP001153712"/>
    </source>
</evidence>
<reference evidence="11" key="1">
    <citation type="submission" date="2022-01" db="EMBL/GenBank/DDBJ databases">
        <authorList>
            <person name="King R."/>
        </authorList>
    </citation>
    <scope>NUCLEOTIDE SEQUENCE</scope>
</reference>
<feature type="compositionally biased region" description="Polar residues" evidence="8">
    <location>
        <begin position="1274"/>
        <end position="1283"/>
    </location>
</feature>
<dbReference type="InterPro" id="IPR037721">
    <property type="entry name" value="Ferlin"/>
</dbReference>
<dbReference type="FunFam" id="2.60.40.150:FF:000034">
    <property type="entry name" value="otoferlin isoform X2"/>
    <property type="match status" value="1"/>
</dbReference>
<dbReference type="FunFam" id="2.60.40.150:FF:000138">
    <property type="entry name" value="Fer-1-like family member 6"/>
    <property type="match status" value="1"/>
</dbReference>
<dbReference type="InterPro" id="IPR055072">
    <property type="entry name" value="Ferlin_DSRM"/>
</dbReference>
<dbReference type="Pfam" id="PF00168">
    <property type="entry name" value="C2"/>
    <property type="match status" value="5"/>
</dbReference>
<dbReference type="Pfam" id="PF16165">
    <property type="entry name" value="Ferlin_C"/>
    <property type="match status" value="1"/>
</dbReference>
<evidence type="ECO:0000313" key="11">
    <source>
        <dbReference type="EMBL" id="CAG9855658.1"/>
    </source>
</evidence>
<keyword evidence="4" id="KW-0677">Repeat</keyword>
<feature type="domain" description="C2" evidence="10">
    <location>
        <begin position="414"/>
        <end position="549"/>
    </location>
</feature>
<feature type="region of interest" description="Disordered" evidence="8">
    <location>
        <begin position="211"/>
        <end position="258"/>
    </location>
</feature>
<feature type="region of interest" description="Disordered" evidence="8">
    <location>
        <begin position="1248"/>
        <end position="1328"/>
    </location>
</feature>
<dbReference type="Pfam" id="PF08151">
    <property type="entry name" value="FerI"/>
    <property type="match status" value="1"/>
</dbReference>
<dbReference type="InterPro" id="IPR000008">
    <property type="entry name" value="C2_dom"/>
</dbReference>
<evidence type="ECO:0000256" key="9">
    <source>
        <dbReference type="SAM" id="Phobius"/>
    </source>
</evidence>
<evidence type="ECO:0000256" key="3">
    <source>
        <dbReference type="ARBA" id="ARBA00022723"/>
    </source>
</evidence>
<dbReference type="Proteomes" id="UP001153712">
    <property type="component" value="Chromosome 11"/>
</dbReference>
<feature type="region of interest" description="Disordered" evidence="8">
    <location>
        <begin position="186"/>
        <end position="205"/>
    </location>
</feature>
<dbReference type="SMART" id="SM01202">
    <property type="entry name" value="FerI"/>
    <property type="match status" value="1"/>
</dbReference>
<evidence type="ECO:0000256" key="4">
    <source>
        <dbReference type="ARBA" id="ARBA00022737"/>
    </source>
</evidence>
<feature type="compositionally biased region" description="Polar residues" evidence="8">
    <location>
        <begin position="213"/>
        <end position="223"/>
    </location>
</feature>
<evidence type="ECO:0000256" key="7">
    <source>
        <dbReference type="ARBA" id="ARBA00023136"/>
    </source>
</evidence>
<dbReference type="PANTHER" id="PTHR12546:SF60">
    <property type="entry name" value="MISFIRE, ISOFORM F"/>
    <property type="match status" value="1"/>
</dbReference>
<keyword evidence="6 9" id="KW-1133">Transmembrane helix</keyword>
<dbReference type="Pfam" id="PF22901">
    <property type="entry name" value="dsrm_Ferlin"/>
    <property type="match status" value="1"/>
</dbReference>
<keyword evidence="3" id="KW-0479">Metal-binding</keyword>
<dbReference type="SUPFAM" id="SSF49562">
    <property type="entry name" value="C2 domain (Calcium/lipid-binding domain, CaLB)"/>
    <property type="match status" value="6"/>
</dbReference>
<dbReference type="CDD" id="cd04018">
    <property type="entry name" value="C2C_Ferlin"/>
    <property type="match status" value="1"/>
</dbReference>
<dbReference type="PROSITE" id="PS50004">
    <property type="entry name" value="C2"/>
    <property type="match status" value="6"/>
</dbReference>
<dbReference type="EMBL" id="OU900104">
    <property type="protein sequence ID" value="CAG9855658.1"/>
    <property type="molecule type" value="Genomic_DNA"/>
</dbReference>
<dbReference type="Pfam" id="PF08150">
    <property type="entry name" value="FerB"/>
    <property type="match status" value="1"/>
</dbReference>